<dbReference type="GO" id="GO:0003723">
    <property type="term" value="F:RNA binding"/>
    <property type="evidence" value="ECO:0007669"/>
    <property type="project" value="InterPro"/>
</dbReference>
<reference evidence="3 4" key="1">
    <citation type="submission" date="2010-12" db="EMBL/GenBank/DDBJ databases">
        <title>The Genome Sequence of Coprobacillus sp. strain 29_1.</title>
        <authorList>
            <consortium name="The Broad Institute Genome Sequencing Platform"/>
            <person name="Earl A."/>
            <person name="Ward D."/>
            <person name="Feldgarden M."/>
            <person name="Gevers D."/>
            <person name="Daigneault M."/>
            <person name="Sibley C.D."/>
            <person name="White A."/>
            <person name="Strauss J."/>
            <person name="Allen-Vercoe E."/>
            <person name="Young S.K."/>
            <person name="Zeng Q."/>
            <person name="Gargeya S."/>
            <person name="Fitzgerald M."/>
            <person name="Haas B."/>
            <person name="Abouelleil A."/>
            <person name="Alvarado L."/>
            <person name="Arachchi H.M."/>
            <person name="Berlin A."/>
            <person name="Brown A."/>
            <person name="Chapman S.B."/>
            <person name="Chen Z."/>
            <person name="Dunbar C."/>
            <person name="Freedman E."/>
            <person name="Gearin G."/>
            <person name="Gellesch M."/>
            <person name="Goldberg J."/>
            <person name="Griggs A."/>
            <person name="Gujja S."/>
            <person name="Heilman E."/>
            <person name="Heiman D."/>
            <person name="Howarth C."/>
            <person name="Larson L."/>
            <person name="Lui A."/>
            <person name="MacDonald P.J.P."/>
            <person name="Mehta T."/>
            <person name="Montmayeur A."/>
            <person name="Murphy C."/>
            <person name="Neiman D."/>
            <person name="Pearson M."/>
            <person name="Priest M."/>
            <person name="Roberts A."/>
            <person name="Saif S."/>
            <person name="Shea T."/>
            <person name="Shenoy N."/>
            <person name="Sisk P."/>
            <person name="Stolte C."/>
            <person name="Sykes S."/>
            <person name="White J."/>
            <person name="Yandava C."/>
            <person name="Nusbaum C."/>
            <person name="Birren B."/>
        </authorList>
    </citation>
    <scope>NUCLEOTIDE SEQUENCE [LARGE SCALE GENOMIC DNA]</scope>
    <source>
        <strain evidence="3 4">29_1</strain>
    </source>
</reference>
<dbReference type="InterPro" id="IPR011608">
    <property type="entry name" value="PRD"/>
</dbReference>
<dbReference type="InterPro" id="IPR036650">
    <property type="entry name" value="CAT_RNA-bd_dom_sf"/>
</dbReference>
<dbReference type="InterPro" id="IPR004341">
    <property type="entry name" value="CAT_RNA-bd_dom"/>
</dbReference>
<evidence type="ECO:0000256" key="1">
    <source>
        <dbReference type="ARBA" id="ARBA00022737"/>
    </source>
</evidence>
<evidence type="ECO:0000313" key="3">
    <source>
        <dbReference type="EMBL" id="EFW06580.1"/>
    </source>
</evidence>
<dbReference type="Pfam" id="PF00874">
    <property type="entry name" value="PRD"/>
    <property type="match status" value="2"/>
</dbReference>
<organism evidence="3 4">
    <name type="scientific">Coprobacillus cateniformis</name>
    <dbReference type="NCBI Taxonomy" id="100884"/>
    <lineage>
        <taxon>Bacteria</taxon>
        <taxon>Bacillati</taxon>
        <taxon>Bacillota</taxon>
        <taxon>Erysipelotrichia</taxon>
        <taxon>Erysipelotrichales</taxon>
        <taxon>Coprobacillaceae</taxon>
        <taxon>Coprobacillus</taxon>
    </lineage>
</organism>
<dbReference type="SMART" id="SM01061">
    <property type="entry name" value="CAT_RBD"/>
    <property type="match status" value="1"/>
</dbReference>
<dbReference type="Pfam" id="PF03123">
    <property type="entry name" value="CAT_RBD"/>
    <property type="match status" value="1"/>
</dbReference>
<gene>
    <name evidence="3" type="ORF">HMPREF9488_00117</name>
</gene>
<comment type="caution">
    <text evidence="3">The sequence shown here is derived from an EMBL/GenBank/DDBJ whole genome shotgun (WGS) entry which is preliminary data.</text>
</comment>
<protein>
    <recommendedName>
        <fullName evidence="2">PRD domain-containing protein</fullName>
    </recommendedName>
</protein>
<dbReference type="PROSITE" id="PS51372">
    <property type="entry name" value="PRD_2"/>
    <property type="match status" value="2"/>
</dbReference>
<evidence type="ECO:0000313" key="4">
    <source>
        <dbReference type="Proteomes" id="UP000003157"/>
    </source>
</evidence>
<feature type="domain" description="PRD" evidence="2">
    <location>
        <begin position="59"/>
        <end position="164"/>
    </location>
</feature>
<name>E7G5S9_9FIRM</name>
<evidence type="ECO:0000259" key="2">
    <source>
        <dbReference type="PROSITE" id="PS51372"/>
    </source>
</evidence>
<dbReference type="HOGENOM" id="CLU_078802_0_0_9"/>
<dbReference type="Gene3D" id="2.30.24.10">
    <property type="entry name" value="CAT RNA-binding domain"/>
    <property type="match status" value="1"/>
</dbReference>
<sequence length="280" mass="33176">MIKKINNNYALALDSQGEQIIVEGKGIGFHKMPCEITDLSEVKRTYYNTKEQYIDLIHEVPETVLEVCEKIFELASRMIGDKINPNLTFILADHIQFSIERYEKNIDMKMPLYYDIEYLYPKESKVAEYALQFILEDLQIPLPDTEKTGIAMNIINSELYQNDNNSHHEELVDLCTSIVERSMNMKIRRDSFHYSRFVTHLHYLLRRMTEGQTISTDNIRLYQMVSIDYPEVKRCVDIIESVLKKKNLYMNEEEKLYLMMHVNRLCTREDCNRKEHNPTP</sequence>
<keyword evidence="1" id="KW-0677">Repeat</keyword>
<dbReference type="SUPFAM" id="SSF63520">
    <property type="entry name" value="PTS-regulatory domain, PRD"/>
    <property type="match status" value="2"/>
</dbReference>
<dbReference type="InterPro" id="IPR036634">
    <property type="entry name" value="PRD_sf"/>
</dbReference>
<dbReference type="STRING" id="100884.GCA_000269565_01584"/>
<dbReference type="InterPro" id="IPR050661">
    <property type="entry name" value="BglG_antiterminators"/>
</dbReference>
<feature type="domain" description="PRD" evidence="2">
    <location>
        <begin position="165"/>
        <end position="272"/>
    </location>
</feature>
<dbReference type="PANTHER" id="PTHR30185">
    <property type="entry name" value="CRYPTIC BETA-GLUCOSIDE BGL OPERON ANTITERMINATOR"/>
    <property type="match status" value="1"/>
</dbReference>
<dbReference type="Proteomes" id="UP000003157">
    <property type="component" value="Unassembled WGS sequence"/>
</dbReference>
<dbReference type="SUPFAM" id="SSF50151">
    <property type="entry name" value="SacY-like RNA-binding domain"/>
    <property type="match status" value="1"/>
</dbReference>
<proteinExistence type="predicted"/>
<dbReference type="Gene3D" id="1.10.1790.10">
    <property type="entry name" value="PRD domain"/>
    <property type="match status" value="2"/>
</dbReference>
<dbReference type="EMBL" id="ADKX01000001">
    <property type="protein sequence ID" value="EFW06580.1"/>
    <property type="molecule type" value="Genomic_DNA"/>
</dbReference>
<dbReference type="AlphaFoldDB" id="E7G5S9"/>
<dbReference type="GO" id="GO:0006355">
    <property type="term" value="P:regulation of DNA-templated transcription"/>
    <property type="evidence" value="ECO:0007669"/>
    <property type="project" value="InterPro"/>
</dbReference>
<accession>E7G5S9</accession>
<keyword evidence="4" id="KW-1185">Reference proteome</keyword>
<dbReference type="eggNOG" id="COG3711">
    <property type="taxonomic scope" value="Bacteria"/>
</dbReference>
<dbReference type="PANTHER" id="PTHR30185:SF15">
    <property type="entry name" value="CRYPTIC BETA-GLUCOSIDE BGL OPERON ANTITERMINATOR"/>
    <property type="match status" value="1"/>
</dbReference>